<dbReference type="AlphaFoldDB" id="L7W7W8"/>
<protein>
    <submittedName>
        <fullName evidence="2">Uncharacterized protein</fullName>
    </submittedName>
</protein>
<dbReference type="STRING" id="592029.DDD_1127"/>
<gene>
    <name evidence="2" type="ordered locus">DDD_1127</name>
</gene>
<reference evidence="2 3" key="1">
    <citation type="journal article" date="2013" name="Genome Biol. Evol.">
        <title>Genomic makeup of the marine flavobacterium Nonlabens (Donghaeana) dokdonensis DSW-6 and identification of a novel class of rhodopsins.</title>
        <authorList>
            <person name="Kwon S.K."/>
            <person name="Kim B.K."/>
            <person name="Song J.Y."/>
            <person name="Kwak M.J."/>
            <person name="Lee C.H."/>
            <person name="Yoon J.H."/>
            <person name="Oh T.K."/>
            <person name="Kim J.F."/>
        </authorList>
    </citation>
    <scope>NUCLEOTIDE SEQUENCE [LARGE SCALE GENOMIC DNA]</scope>
    <source>
        <strain evidence="3">DSM 17205 / KCTC 12402 / DSW-6</strain>
    </source>
</reference>
<evidence type="ECO:0000256" key="1">
    <source>
        <dbReference type="SAM" id="MobiDB-lite"/>
    </source>
</evidence>
<dbReference type="PATRIC" id="fig|592029.3.peg.1116"/>
<feature type="region of interest" description="Disordered" evidence="1">
    <location>
        <begin position="23"/>
        <end position="52"/>
    </location>
</feature>
<sequence>MRDQKLKYIYYIILKSFTMANKPAKGAKNFGKPSSKPAAAMPKAKNSASKKK</sequence>
<proteinExistence type="predicted"/>
<evidence type="ECO:0000313" key="3">
    <source>
        <dbReference type="Proteomes" id="UP000011173"/>
    </source>
</evidence>
<dbReference type="Proteomes" id="UP000011173">
    <property type="component" value="Chromosome"/>
</dbReference>
<name>L7W7W8_NONDD</name>
<accession>L7W7W8</accession>
<feature type="compositionally biased region" description="Low complexity" evidence="1">
    <location>
        <begin position="32"/>
        <end position="52"/>
    </location>
</feature>
<dbReference type="KEGG" id="ndo:DDD_1127"/>
<organism evidence="2 3">
    <name type="scientific">Nonlabens dokdonensis (strain DSM 17205 / KCTC 12402 / DSW-6)</name>
    <name type="common">Donghaeana dokdonensis</name>
    <dbReference type="NCBI Taxonomy" id="592029"/>
    <lineage>
        <taxon>Bacteria</taxon>
        <taxon>Pseudomonadati</taxon>
        <taxon>Bacteroidota</taxon>
        <taxon>Flavobacteriia</taxon>
        <taxon>Flavobacteriales</taxon>
        <taxon>Flavobacteriaceae</taxon>
        <taxon>Nonlabens</taxon>
    </lineage>
</organism>
<evidence type="ECO:0000313" key="2">
    <source>
        <dbReference type="EMBL" id="AGC76254.1"/>
    </source>
</evidence>
<dbReference type="HOGENOM" id="CLU_3082400_0_0_10"/>
<dbReference type="EMBL" id="CP001397">
    <property type="protein sequence ID" value="AGC76254.1"/>
    <property type="molecule type" value="Genomic_DNA"/>
</dbReference>